<dbReference type="GO" id="GO:0016616">
    <property type="term" value="F:oxidoreductase activity, acting on the CH-OH group of donors, NAD or NADP as acceptor"/>
    <property type="evidence" value="ECO:0007669"/>
    <property type="project" value="UniProtKB-ARBA"/>
</dbReference>
<evidence type="ECO:0000256" key="4">
    <source>
        <dbReference type="RuleBase" id="RU000363"/>
    </source>
</evidence>
<reference evidence="6" key="1">
    <citation type="journal article" date="2023" name="Mol. Phylogenet. Evol.">
        <title>Genome-scale phylogeny and comparative genomics of the fungal order Sordariales.</title>
        <authorList>
            <person name="Hensen N."/>
            <person name="Bonometti L."/>
            <person name="Westerberg I."/>
            <person name="Brannstrom I.O."/>
            <person name="Guillou S."/>
            <person name="Cros-Aarteil S."/>
            <person name="Calhoun S."/>
            <person name="Haridas S."/>
            <person name="Kuo A."/>
            <person name="Mondo S."/>
            <person name="Pangilinan J."/>
            <person name="Riley R."/>
            <person name="LaButti K."/>
            <person name="Andreopoulos B."/>
            <person name="Lipzen A."/>
            <person name="Chen C."/>
            <person name="Yan M."/>
            <person name="Daum C."/>
            <person name="Ng V."/>
            <person name="Clum A."/>
            <person name="Steindorff A."/>
            <person name="Ohm R.A."/>
            <person name="Martin F."/>
            <person name="Silar P."/>
            <person name="Natvig D.O."/>
            <person name="Lalanne C."/>
            <person name="Gautier V."/>
            <person name="Ament-Velasquez S.L."/>
            <person name="Kruys A."/>
            <person name="Hutchinson M.I."/>
            <person name="Powell A.J."/>
            <person name="Barry K."/>
            <person name="Miller A.N."/>
            <person name="Grigoriev I.V."/>
            <person name="Debuchy R."/>
            <person name="Gladieux P."/>
            <person name="Hiltunen Thoren M."/>
            <person name="Johannesson H."/>
        </authorList>
    </citation>
    <scope>NUCLEOTIDE SEQUENCE</scope>
    <source>
        <strain evidence="6">CBS 359.72</strain>
    </source>
</reference>
<dbReference type="FunFam" id="3.40.50.720:FF:000374">
    <property type="entry name" value="3-oxoacyl-(Acyl-carrier-protein) reductase"/>
    <property type="match status" value="1"/>
</dbReference>
<feature type="domain" description="Ketoreductase" evidence="5">
    <location>
        <begin position="8"/>
        <end position="202"/>
    </location>
</feature>
<evidence type="ECO:0000256" key="1">
    <source>
        <dbReference type="ARBA" id="ARBA00006484"/>
    </source>
</evidence>
<dbReference type="AlphaFoldDB" id="A0AAN7HRH9"/>
<evidence type="ECO:0000259" key="5">
    <source>
        <dbReference type="SMART" id="SM00822"/>
    </source>
</evidence>
<dbReference type="Pfam" id="PF00106">
    <property type="entry name" value="adh_short"/>
    <property type="match status" value="1"/>
</dbReference>
<accession>A0AAN7HRH9</accession>
<dbReference type="SUPFAM" id="SSF51735">
    <property type="entry name" value="NAD(P)-binding Rossmann-fold domains"/>
    <property type="match status" value="1"/>
</dbReference>
<comment type="caution">
    <text evidence="6">The sequence shown here is derived from an EMBL/GenBank/DDBJ whole genome shotgun (WGS) entry which is preliminary data.</text>
</comment>
<protein>
    <recommendedName>
        <fullName evidence="5">Ketoreductase domain-containing protein</fullName>
    </recommendedName>
</protein>
<proteinExistence type="inferred from homology"/>
<dbReference type="InterPro" id="IPR036291">
    <property type="entry name" value="NAD(P)-bd_dom_sf"/>
</dbReference>
<sequence>MTRPLEGKLGIVTGASRGIGAAIAENLASKGCNLVINYTSSSSTDLAASVAAQLSEKYNIRAVPVQADVGTPAGATALIKGAQEHFAPAEGGRFQIDIVVNNAGIARNAFLPQVTVDDFEATYRVNVLGPLLVVQAAEPHLPRDRSGRIVNLSSVSSATGFVTQSVYGGTKAALEAMTRTWARELAERATVNAVNPGPVEGPMYAANSPEFLEGIHGWVLHTPLMRAREGVDPDDVVRDAKESGGRPAYTREVAGVVGMLCSEDAGWCTGQVICANGGMLMH</sequence>
<keyword evidence="3" id="KW-0560">Oxidoreductase</keyword>
<organism evidence="6 7">
    <name type="scientific">Corynascus novoguineensis</name>
    <dbReference type="NCBI Taxonomy" id="1126955"/>
    <lineage>
        <taxon>Eukaryota</taxon>
        <taxon>Fungi</taxon>
        <taxon>Dikarya</taxon>
        <taxon>Ascomycota</taxon>
        <taxon>Pezizomycotina</taxon>
        <taxon>Sordariomycetes</taxon>
        <taxon>Sordariomycetidae</taxon>
        <taxon>Sordariales</taxon>
        <taxon>Chaetomiaceae</taxon>
        <taxon>Corynascus</taxon>
    </lineage>
</organism>
<dbReference type="SMART" id="SM00822">
    <property type="entry name" value="PKS_KR"/>
    <property type="match status" value="1"/>
</dbReference>
<dbReference type="InterPro" id="IPR002347">
    <property type="entry name" value="SDR_fam"/>
</dbReference>
<reference evidence="6" key="2">
    <citation type="submission" date="2023-05" db="EMBL/GenBank/DDBJ databases">
        <authorList>
            <consortium name="Lawrence Berkeley National Laboratory"/>
            <person name="Steindorff A."/>
            <person name="Hensen N."/>
            <person name="Bonometti L."/>
            <person name="Westerberg I."/>
            <person name="Brannstrom I.O."/>
            <person name="Guillou S."/>
            <person name="Cros-Aarteil S."/>
            <person name="Calhoun S."/>
            <person name="Haridas S."/>
            <person name="Kuo A."/>
            <person name="Mondo S."/>
            <person name="Pangilinan J."/>
            <person name="Riley R."/>
            <person name="Labutti K."/>
            <person name="Andreopoulos B."/>
            <person name="Lipzen A."/>
            <person name="Chen C."/>
            <person name="Yanf M."/>
            <person name="Daum C."/>
            <person name="Ng V."/>
            <person name="Clum A."/>
            <person name="Ohm R."/>
            <person name="Martin F."/>
            <person name="Silar P."/>
            <person name="Natvig D."/>
            <person name="Lalanne C."/>
            <person name="Gautier V."/>
            <person name="Ament-Velasquez S.L."/>
            <person name="Kruys A."/>
            <person name="Hutchinson M.I."/>
            <person name="Powell A.J."/>
            <person name="Barry K."/>
            <person name="Miller A.N."/>
            <person name="Grigoriev I.V."/>
            <person name="Debuchy R."/>
            <person name="Gladieux P."/>
            <person name="Thoren M.H."/>
            <person name="Johannesson H."/>
        </authorList>
    </citation>
    <scope>NUCLEOTIDE SEQUENCE</scope>
    <source>
        <strain evidence="6">CBS 359.72</strain>
    </source>
</reference>
<gene>
    <name evidence="6" type="ORF">C7999DRAFT_13059</name>
</gene>
<keyword evidence="2" id="KW-0521">NADP</keyword>
<dbReference type="InterPro" id="IPR020904">
    <property type="entry name" value="Sc_DH/Rdtase_CS"/>
</dbReference>
<evidence type="ECO:0000313" key="7">
    <source>
        <dbReference type="Proteomes" id="UP001303647"/>
    </source>
</evidence>
<evidence type="ECO:0000256" key="3">
    <source>
        <dbReference type="ARBA" id="ARBA00023002"/>
    </source>
</evidence>
<evidence type="ECO:0000256" key="2">
    <source>
        <dbReference type="ARBA" id="ARBA00022857"/>
    </source>
</evidence>
<dbReference type="Gene3D" id="3.40.50.720">
    <property type="entry name" value="NAD(P)-binding Rossmann-like Domain"/>
    <property type="match status" value="1"/>
</dbReference>
<evidence type="ECO:0000313" key="6">
    <source>
        <dbReference type="EMBL" id="KAK4249078.1"/>
    </source>
</evidence>
<dbReference type="PANTHER" id="PTHR42760:SF111">
    <property type="entry name" value="3-OXOACYL-(ACYL-CARRIER-PROTEIN) REDUCTASE (AFU_ORTHOLOGUE AFUA_1G10100)"/>
    <property type="match status" value="1"/>
</dbReference>
<dbReference type="PANTHER" id="PTHR42760">
    <property type="entry name" value="SHORT-CHAIN DEHYDROGENASES/REDUCTASES FAMILY MEMBER"/>
    <property type="match status" value="1"/>
</dbReference>
<dbReference type="PRINTS" id="PR00080">
    <property type="entry name" value="SDRFAMILY"/>
</dbReference>
<dbReference type="GO" id="GO:0006633">
    <property type="term" value="P:fatty acid biosynthetic process"/>
    <property type="evidence" value="ECO:0007669"/>
    <property type="project" value="TreeGrafter"/>
</dbReference>
<dbReference type="Proteomes" id="UP001303647">
    <property type="component" value="Unassembled WGS sequence"/>
</dbReference>
<dbReference type="InterPro" id="IPR057326">
    <property type="entry name" value="KR_dom"/>
</dbReference>
<keyword evidence="7" id="KW-1185">Reference proteome</keyword>
<dbReference type="GO" id="GO:0048038">
    <property type="term" value="F:quinone binding"/>
    <property type="evidence" value="ECO:0007669"/>
    <property type="project" value="TreeGrafter"/>
</dbReference>
<name>A0AAN7HRH9_9PEZI</name>
<dbReference type="PRINTS" id="PR00081">
    <property type="entry name" value="GDHRDH"/>
</dbReference>
<dbReference type="PROSITE" id="PS00061">
    <property type="entry name" value="ADH_SHORT"/>
    <property type="match status" value="1"/>
</dbReference>
<dbReference type="EMBL" id="MU857628">
    <property type="protein sequence ID" value="KAK4249078.1"/>
    <property type="molecule type" value="Genomic_DNA"/>
</dbReference>
<comment type="similarity">
    <text evidence="1 4">Belongs to the short-chain dehydrogenases/reductases (SDR) family.</text>
</comment>